<evidence type="ECO:0000256" key="1">
    <source>
        <dbReference type="ARBA" id="ARBA00006865"/>
    </source>
</evidence>
<dbReference type="CDD" id="cd08023">
    <property type="entry name" value="GH16_laminarinase_like"/>
    <property type="match status" value="1"/>
</dbReference>
<reference evidence="3" key="1">
    <citation type="submission" date="2023-06" db="EMBL/GenBank/DDBJ databases">
        <title>MT1 and MT2 Draft Genomes of Novel Species.</title>
        <authorList>
            <person name="Venkateswaran K."/>
        </authorList>
    </citation>
    <scope>NUCLEOTIDE SEQUENCE</scope>
    <source>
        <strain evidence="3">IIF3SC-B10</strain>
    </source>
</reference>
<organism evidence="3 4">
    <name type="scientific">Arthrobacter burdickii</name>
    <dbReference type="NCBI Taxonomy" id="3035920"/>
    <lineage>
        <taxon>Bacteria</taxon>
        <taxon>Bacillati</taxon>
        <taxon>Actinomycetota</taxon>
        <taxon>Actinomycetes</taxon>
        <taxon>Micrococcales</taxon>
        <taxon>Micrococcaceae</taxon>
        <taxon>Arthrobacter</taxon>
    </lineage>
</organism>
<dbReference type="Gene3D" id="2.60.120.200">
    <property type="match status" value="1"/>
</dbReference>
<dbReference type="EMBL" id="JAROCG010000002">
    <property type="protein sequence ID" value="MDN4612614.1"/>
    <property type="molecule type" value="Genomic_DNA"/>
</dbReference>
<dbReference type="Pfam" id="PF00722">
    <property type="entry name" value="Glyco_hydro_16"/>
    <property type="match status" value="1"/>
</dbReference>
<gene>
    <name evidence="3" type="ORF">P5G52_17225</name>
</gene>
<comment type="similarity">
    <text evidence="1">Belongs to the glycosyl hydrolase 16 family.</text>
</comment>
<dbReference type="GO" id="GO:0016787">
    <property type="term" value="F:hydrolase activity"/>
    <property type="evidence" value="ECO:0007669"/>
    <property type="project" value="UniProtKB-KW"/>
</dbReference>
<keyword evidence="4" id="KW-1185">Reference proteome</keyword>
<dbReference type="InterPro" id="IPR000757">
    <property type="entry name" value="Beta-glucanase-like"/>
</dbReference>
<evidence type="ECO:0000313" key="3">
    <source>
        <dbReference type="EMBL" id="MDN4612614.1"/>
    </source>
</evidence>
<dbReference type="Proteomes" id="UP001174209">
    <property type="component" value="Unassembled WGS sequence"/>
</dbReference>
<name>A0ABT8K8G1_9MICC</name>
<dbReference type="InterPro" id="IPR013320">
    <property type="entry name" value="ConA-like_dom_sf"/>
</dbReference>
<dbReference type="SUPFAM" id="SSF49899">
    <property type="entry name" value="Concanavalin A-like lectins/glucanases"/>
    <property type="match status" value="1"/>
</dbReference>
<comment type="caution">
    <text evidence="3">The sequence shown here is derived from an EMBL/GenBank/DDBJ whole genome shotgun (WGS) entry which is preliminary data.</text>
</comment>
<feature type="domain" description="GH16" evidence="2">
    <location>
        <begin position="2"/>
        <end position="229"/>
    </location>
</feature>
<keyword evidence="3" id="KW-0378">Hydrolase</keyword>
<sequence>MASWTALDYGGNRDLGEQHYNDPSMVSLEGGNLVLKARKSPRDGFEYLAGSISSKGKVALGPHGRLTTRQYISPGDGIGVGVCLYGSNIDEVGWPACGEIDATEIAVARGESPFASIHGPGYSGGSPISATRQGDTLIGRWAEHTLEWEPDRISWAIDGETYHVAEATNPRAVNGWPFEQPFFVTIVMTVGSGLSGPVDESTWPLSEQGMKEDPYAVFEFIRFEQKDQEGQEHP</sequence>
<dbReference type="PANTHER" id="PTHR10963">
    <property type="entry name" value="GLYCOSYL HYDROLASE-RELATED"/>
    <property type="match status" value="1"/>
</dbReference>
<proteinExistence type="inferred from homology"/>
<dbReference type="InterPro" id="IPR050546">
    <property type="entry name" value="Glycosyl_Hydrlase_16"/>
</dbReference>
<evidence type="ECO:0000313" key="4">
    <source>
        <dbReference type="Proteomes" id="UP001174209"/>
    </source>
</evidence>
<dbReference type="PANTHER" id="PTHR10963:SF55">
    <property type="entry name" value="GLYCOSIDE HYDROLASE FAMILY 16 PROTEIN"/>
    <property type="match status" value="1"/>
</dbReference>
<dbReference type="RefSeq" id="WP_301229804.1">
    <property type="nucleotide sequence ID" value="NZ_JAROCG010000002.1"/>
</dbReference>
<accession>A0ABT8K8G1</accession>
<dbReference type="PROSITE" id="PS51762">
    <property type="entry name" value="GH16_2"/>
    <property type="match status" value="1"/>
</dbReference>
<evidence type="ECO:0000259" key="2">
    <source>
        <dbReference type="PROSITE" id="PS51762"/>
    </source>
</evidence>
<protein>
    <submittedName>
        <fullName evidence="3">Glycoside hydrolase family 16 protein</fullName>
    </submittedName>
</protein>